<evidence type="ECO:0000313" key="3">
    <source>
        <dbReference type="EMBL" id="CAL8123023.1"/>
    </source>
</evidence>
<dbReference type="Proteomes" id="UP001642540">
    <property type="component" value="Unassembled WGS sequence"/>
</dbReference>
<dbReference type="EMBL" id="CAXLJM020000068">
    <property type="protein sequence ID" value="CAL8123023.1"/>
    <property type="molecule type" value="Genomic_DNA"/>
</dbReference>
<organism evidence="3 4">
    <name type="scientific">Orchesella dallaii</name>
    <dbReference type="NCBI Taxonomy" id="48710"/>
    <lineage>
        <taxon>Eukaryota</taxon>
        <taxon>Metazoa</taxon>
        <taxon>Ecdysozoa</taxon>
        <taxon>Arthropoda</taxon>
        <taxon>Hexapoda</taxon>
        <taxon>Collembola</taxon>
        <taxon>Entomobryomorpha</taxon>
        <taxon>Entomobryoidea</taxon>
        <taxon>Orchesellidae</taxon>
        <taxon>Orchesellinae</taxon>
        <taxon>Orchesella</taxon>
    </lineage>
</organism>
<proteinExistence type="predicted"/>
<feature type="transmembrane region" description="Helical" evidence="1">
    <location>
        <begin position="264"/>
        <end position="283"/>
    </location>
</feature>
<keyword evidence="1" id="KW-0812">Transmembrane</keyword>
<keyword evidence="1" id="KW-1133">Transmembrane helix</keyword>
<evidence type="ECO:0008006" key="5">
    <source>
        <dbReference type="Google" id="ProtNLM"/>
    </source>
</evidence>
<comment type="caution">
    <text evidence="3">The sequence shown here is derived from an EMBL/GenBank/DDBJ whole genome shotgun (WGS) entry which is preliminary data.</text>
</comment>
<feature type="chain" id="PRO_5045942689" description="Prion-like-(Q/N-rich) domain-bearing protein 25" evidence="2">
    <location>
        <begin position="22"/>
        <end position="341"/>
    </location>
</feature>
<sequence length="341" mass="37969">MKFRVLFSVALALYGVVITAALSQDAGLVKTNSTVNKPCEQHSDCNSHYNNDRLNKTALEYCVQNKCRCGVATVFENETCLMLVGSPCGADFPSCERNSECRPWLRGLIQRCNCINGFFQNADNKCVHGFQETCKIDADCDFFNQKLKCSCGICGCASDQIYDKDSKQCKAKLRGVCQTGSDERNVLRCLDGLACISERRKCTMQLTKEVKCMEEMRCLGEIGTACTLLQDTCVPGTFCEADDEGSVFGTCTNVFAELWKTLEIVGIAILVVLVAFGALDIWVNVMNAELCCLPLPKSKETELEPKPDTPAQRHLQQLKSEEVCSSRRHFVLFYFTKSQNM</sequence>
<name>A0ABP1RF33_9HEXA</name>
<keyword evidence="2" id="KW-0732">Signal</keyword>
<evidence type="ECO:0000256" key="2">
    <source>
        <dbReference type="SAM" id="SignalP"/>
    </source>
</evidence>
<keyword evidence="1" id="KW-0472">Membrane</keyword>
<feature type="signal peptide" evidence="2">
    <location>
        <begin position="1"/>
        <end position="21"/>
    </location>
</feature>
<gene>
    <name evidence="3" type="ORF">ODALV1_LOCUS20056</name>
</gene>
<protein>
    <recommendedName>
        <fullName evidence="5">Prion-like-(Q/N-rich) domain-bearing protein 25</fullName>
    </recommendedName>
</protein>
<accession>A0ABP1RF33</accession>
<evidence type="ECO:0000256" key="1">
    <source>
        <dbReference type="SAM" id="Phobius"/>
    </source>
</evidence>
<keyword evidence="4" id="KW-1185">Reference proteome</keyword>
<reference evidence="3 4" key="1">
    <citation type="submission" date="2024-08" db="EMBL/GenBank/DDBJ databases">
        <authorList>
            <person name="Cucini C."/>
            <person name="Frati F."/>
        </authorList>
    </citation>
    <scope>NUCLEOTIDE SEQUENCE [LARGE SCALE GENOMIC DNA]</scope>
</reference>
<evidence type="ECO:0000313" key="4">
    <source>
        <dbReference type="Proteomes" id="UP001642540"/>
    </source>
</evidence>